<dbReference type="Proteomes" id="UP000885931">
    <property type="component" value="Unassembled WGS sequence"/>
</dbReference>
<dbReference type="CDD" id="cd07983">
    <property type="entry name" value="LPLAT_DUF374-like"/>
    <property type="match status" value="1"/>
</dbReference>
<name>A0A7C0X994_UNCW3</name>
<dbReference type="EMBL" id="DRBW01000139">
    <property type="protein sequence ID" value="HDM90241.1"/>
    <property type="molecule type" value="Genomic_DNA"/>
</dbReference>
<reference evidence="2" key="1">
    <citation type="journal article" date="2020" name="mSystems">
        <title>Genome- and Community-Level Interaction Insights into Carbon Utilization and Element Cycling Functions of Hydrothermarchaeota in Hydrothermal Sediment.</title>
        <authorList>
            <person name="Zhou Z."/>
            <person name="Liu Y."/>
            <person name="Xu W."/>
            <person name="Pan J."/>
            <person name="Luo Z.H."/>
            <person name="Li M."/>
        </authorList>
    </citation>
    <scope>NUCLEOTIDE SEQUENCE [LARGE SCALE GENOMIC DNA]</scope>
    <source>
        <strain evidence="2">HyVt-237</strain>
    </source>
</reference>
<accession>A0A7C0X994</accession>
<evidence type="ECO:0000313" key="2">
    <source>
        <dbReference type="EMBL" id="HDM90241.1"/>
    </source>
</evidence>
<proteinExistence type="predicted"/>
<gene>
    <name evidence="2" type="ORF">ENG67_03420</name>
</gene>
<comment type="caution">
    <text evidence="2">The sequence shown here is derived from an EMBL/GenBank/DDBJ whole genome shotgun (WGS) entry which is preliminary data.</text>
</comment>
<dbReference type="AlphaFoldDB" id="A0A7C0X994"/>
<protein>
    <submittedName>
        <fullName evidence="2">DUF374 domain-containing protein</fullName>
    </submittedName>
</protein>
<evidence type="ECO:0000259" key="1">
    <source>
        <dbReference type="Pfam" id="PF04028"/>
    </source>
</evidence>
<sequence>MRNFLEKLIGLLYPLWIKTLRIRINGNDPAAPCAYVFWHSKVFPLPYSWRNRGICALVSAHRDGEMAAGLLLRYGYMLARGSSTRGGIRGGKKLLDALKKGASIAITPDGPKGPRWHFKEETFKLLKMAGVPAVLIGVGYSRHRKLGSWDRFEVPVPFSRCVIELKEVDPREKSREEMEELLLKINREAERKASGEG</sequence>
<feature type="domain" description="DUF374" evidence="1">
    <location>
        <begin position="47"/>
        <end position="115"/>
    </location>
</feature>
<dbReference type="InterPro" id="IPR007172">
    <property type="entry name" value="DUF374"/>
</dbReference>
<organism evidence="2">
    <name type="scientific">candidate division WOR-3 bacterium</name>
    <dbReference type="NCBI Taxonomy" id="2052148"/>
    <lineage>
        <taxon>Bacteria</taxon>
        <taxon>Bacteria division WOR-3</taxon>
    </lineage>
</organism>
<dbReference type="Pfam" id="PF04028">
    <property type="entry name" value="DUF374"/>
    <property type="match status" value="1"/>
</dbReference>